<dbReference type="SUPFAM" id="SSF55785">
    <property type="entry name" value="PYP-like sensor domain (PAS domain)"/>
    <property type="match status" value="1"/>
</dbReference>
<dbReference type="PANTHER" id="PTHR23043">
    <property type="entry name" value="HYPOXIA-INDUCIBLE FACTOR 1 ALPHA"/>
    <property type="match status" value="1"/>
</dbReference>
<dbReference type="GO" id="GO:0000977">
    <property type="term" value="F:RNA polymerase II transcription regulatory region sequence-specific DNA binding"/>
    <property type="evidence" value="ECO:0007669"/>
    <property type="project" value="TreeGrafter"/>
</dbReference>
<evidence type="ECO:0000313" key="9">
    <source>
        <dbReference type="EMBL" id="KAG5265589.1"/>
    </source>
</evidence>
<dbReference type="Proteomes" id="UP000823561">
    <property type="component" value="Chromosome 19"/>
</dbReference>
<evidence type="ECO:0000256" key="1">
    <source>
        <dbReference type="ARBA" id="ARBA00004123"/>
    </source>
</evidence>
<proteinExistence type="predicted"/>
<evidence type="ECO:0000256" key="4">
    <source>
        <dbReference type="ARBA" id="ARBA00023125"/>
    </source>
</evidence>
<dbReference type="PROSITE" id="PS50112">
    <property type="entry name" value="PAS"/>
    <property type="match status" value="1"/>
</dbReference>
<feature type="compositionally biased region" description="Basic and acidic residues" evidence="7">
    <location>
        <begin position="214"/>
        <end position="229"/>
    </location>
</feature>
<organism evidence="9 10">
    <name type="scientific">Alosa alosa</name>
    <name type="common">allis shad</name>
    <dbReference type="NCBI Taxonomy" id="278164"/>
    <lineage>
        <taxon>Eukaryota</taxon>
        <taxon>Metazoa</taxon>
        <taxon>Chordata</taxon>
        <taxon>Craniata</taxon>
        <taxon>Vertebrata</taxon>
        <taxon>Euteleostomi</taxon>
        <taxon>Actinopterygii</taxon>
        <taxon>Neopterygii</taxon>
        <taxon>Teleostei</taxon>
        <taxon>Clupei</taxon>
        <taxon>Clupeiformes</taxon>
        <taxon>Clupeoidei</taxon>
        <taxon>Clupeidae</taxon>
        <taxon>Alosa</taxon>
    </lineage>
</organism>
<feature type="domain" description="PAS" evidence="8">
    <location>
        <begin position="1"/>
        <end position="51"/>
    </location>
</feature>
<evidence type="ECO:0000313" key="10">
    <source>
        <dbReference type="Proteomes" id="UP000823561"/>
    </source>
</evidence>
<reference evidence="9" key="1">
    <citation type="submission" date="2020-10" db="EMBL/GenBank/DDBJ databases">
        <title>Chromosome-scale genome assembly of the Allis shad, Alosa alosa.</title>
        <authorList>
            <person name="Margot Z."/>
            <person name="Christophe K."/>
            <person name="Cabau C."/>
            <person name="Louis A."/>
            <person name="Berthelot C."/>
            <person name="Parey E."/>
            <person name="Roest Crollius H."/>
            <person name="Montfort J."/>
            <person name="Robinson-Rechavi M."/>
            <person name="Bucao C."/>
            <person name="Bouchez O."/>
            <person name="Gislard M."/>
            <person name="Lluch J."/>
            <person name="Milhes M."/>
            <person name="Lampietro C."/>
            <person name="Lopez Roques C."/>
            <person name="Donnadieu C."/>
            <person name="Braasch I."/>
            <person name="Desvignes T."/>
            <person name="Postlethwait J."/>
            <person name="Bobe J."/>
            <person name="Guiguen Y."/>
        </authorList>
    </citation>
    <scope>NUCLEOTIDE SEQUENCE</scope>
    <source>
        <strain evidence="9">M-15738</strain>
        <tissue evidence="9">Blood</tissue>
    </source>
</reference>
<feature type="region of interest" description="Disordered" evidence="7">
    <location>
        <begin position="490"/>
        <end position="518"/>
    </location>
</feature>
<feature type="compositionally biased region" description="Acidic residues" evidence="7">
    <location>
        <begin position="235"/>
        <end position="256"/>
    </location>
</feature>
<dbReference type="EMBL" id="JADWDJ010000019">
    <property type="protein sequence ID" value="KAG5265589.1"/>
    <property type="molecule type" value="Genomic_DNA"/>
</dbReference>
<evidence type="ECO:0000256" key="6">
    <source>
        <dbReference type="ARBA" id="ARBA00023242"/>
    </source>
</evidence>
<feature type="compositionally biased region" description="Low complexity" evidence="7">
    <location>
        <begin position="321"/>
        <end position="332"/>
    </location>
</feature>
<dbReference type="InterPro" id="IPR000014">
    <property type="entry name" value="PAS"/>
</dbReference>
<evidence type="ECO:0000256" key="3">
    <source>
        <dbReference type="ARBA" id="ARBA00023015"/>
    </source>
</evidence>
<accession>A0AAV6FS10</accession>
<dbReference type="GO" id="GO:0000981">
    <property type="term" value="F:DNA-binding transcription factor activity, RNA polymerase II-specific"/>
    <property type="evidence" value="ECO:0007669"/>
    <property type="project" value="TreeGrafter"/>
</dbReference>
<keyword evidence="4" id="KW-0238">DNA-binding</keyword>
<feature type="compositionally biased region" description="Acidic residues" evidence="7">
    <location>
        <begin position="186"/>
        <end position="198"/>
    </location>
</feature>
<evidence type="ECO:0000256" key="2">
    <source>
        <dbReference type="ARBA" id="ARBA00022737"/>
    </source>
</evidence>
<comment type="subcellular location">
    <subcellularLocation>
        <location evidence="1">Nucleus</location>
    </subcellularLocation>
</comment>
<dbReference type="AlphaFoldDB" id="A0AAV6FS10"/>
<dbReference type="InterPro" id="IPR013655">
    <property type="entry name" value="PAS_fold_3"/>
</dbReference>
<dbReference type="CDD" id="cd00130">
    <property type="entry name" value="PAS"/>
    <property type="match status" value="1"/>
</dbReference>
<gene>
    <name evidence="9" type="ORF">AALO_G00244150</name>
</gene>
<dbReference type="PANTHER" id="PTHR23043:SF30">
    <property type="entry name" value="NEURONAL PAS DOMAIN-CONTAINING PROTEIN 3"/>
    <property type="match status" value="1"/>
</dbReference>
<dbReference type="InterPro" id="IPR035965">
    <property type="entry name" value="PAS-like_dom_sf"/>
</dbReference>
<feature type="compositionally biased region" description="Basic and acidic residues" evidence="7">
    <location>
        <begin position="128"/>
        <end position="144"/>
    </location>
</feature>
<dbReference type="GO" id="GO:0005634">
    <property type="term" value="C:nucleus"/>
    <property type="evidence" value="ECO:0007669"/>
    <property type="project" value="UniProtKB-SubCell"/>
</dbReference>
<feature type="compositionally biased region" description="Low complexity" evidence="7">
    <location>
        <begin position="490"/>
        <end position="509"/>
    </location>
</feature>
<keyword evidence="3" id="KW-0805">Transcription regulation</keyword>
<keyword evidence="10" id="KW-1185">Reference proteome</keyword>
<dbReference type="Pfam" id="PF08447">
    <property type="entry name" value="PAS_3"/>
    <property type="match status" value="1"/>
</dbReference>
<feature type="compositionally biased region" description="Basic and acidic residues" evidence="7">
    <location>
        <begin position="288"/>
        <end position="313"/>
    </location>
</feature>
<protein>
    <recommendedName>
        <fullName evidence="8">PAS domain-containing protein</fullName>
    </recommendedName>
</protein>
<evidence type="ECO:0000256" key="7">
    <source>
        <dbReference type="SAM" id="MobiDB-lite"/>
    </source>
</evidence>
<comment type="caution">
    <text evidence="9">The sequence shown here is derived from an EMBL/GenBank/DDBJ whole genome shotgun (WGS) entry which is preliminary data.</text>
</comment>
<evidence type="ECO:0000256" key="5">
    <source>
        <dbReference type="ARBA" id="ARBA00023163"/>
    </source>
</evidence>
<sequence length="518" mass="57773">MDLNIIYCENRISDYMDLTPVDIVGKRCYHFIHAEDVEGIRQCHLDLINKGQCVTKYYRWIQKNGGYIWIQSSATISINTKNANEKNIIWVNYVLSNPEYKDVPMDIAQLPNLPEKASESSETSDSESDFKDNSEDNENSKSDGKGNQSSENSEDPEPESKKQPRQPSQEMRRQEEGDSSSNPESQDSEDSLEPSDCEADSKEGRLGRLGGLHIKVEHYGDPEALELHDSNSSSSEEEEDEEDDDDDEEEEDDDEDPHTGLSPKDCGMGVTELAGSAASKHQKRKKAEKAEVERRRPEAAAEADVRRAGEPRGHGVRRAGRAAASAAPAVAHQRLGAQDQDGDVGAHQLRQRQQHLELPAQPGDLAQRVALQHDQASRPWRQRHRALPLPAGLHGAPGDHPRLGTDPAGDGWQRWRSETGLRWQRRQRRHPQLHLQRRLQLGTAVQLLFLRPPLPTAVGVSAGQAAGRHSHHLLLILLWRRQRLPALQRRPRGPTATAGGQHGPAAGAPRHGHPGRRH</sequence>
<keyword evidence="6" id="KW-0539">Nucleus</keyword>
<dbReference type="FunFam" id="3.30.450.20:FF:000021">
    <property type="entry name" value="Neuronal PAS domain-containing protein 3"/>
    <property type="match status" value="1"/>
</dbReference>
<keyword evidence="2" id="KW-0677">Repeat</keyword>
<feature type="region of interest" description="Disordered" evidence="7">
    <location>
        <begin position="112"/>
        <end position="350"/>
    </location>
</feature>
<name>A0AAV6FS10_9TELE</name>
<keyword evidence="5" id="KW-0804">Transcription</keyword>
<dbReference type="Gene3D" id="3.30.450.20">
    <property type="entry name" value="PAS domain"/>
    <property type="match status" value="1"/>
</dbReference>
<evidence type="ECO:0000259" key="8">
    <source>
        <dbReference type="PROSITE" id="PS50112"/>
    </source>
</evidence>